<feature type="region of interest" description="Disordered" evidence="2">
    <location>
        <begin position="1"/>
        <end position="61"/>
    </location>
</feature>
<keyword evidence="4" id="KW-1185">Reference proteome</keyword>
<dbReference type="Proteomes" id="UP001195769">
    <property type="component" value="Unassembled WGS sequence"/>
</dbReference>
<gene>
    <name evidence="3" type="ORF">F5891DRAFT_1196255</name>
</gene>
<dbReference type="EMBL" id="JABBWK010000096">
    <property type="protein sequence ID" value="KAG1893543.1"/>
    <property type="molecule type" value="Genomic_DNA"/>
</dbReference>
<feature type="compositionally biased region" description="Polar residues" evidence="2">
    <location>
        <begin position="19"/>
        <end position="39"/>
    </location>
</feature>
<evidence type="ECO:0000256" key="2">
    <source>
        <dbReference type="SAM" id="MobiDB-lite"/>
    </source>
</evidence>
<name>A0AAD4DT96_9AGAM</name>
<feature type="compositionally biased region" description="Polar residues" evidence="2">
    <location>
        <begin position="519"/>
        <end position="542"/>
    </location>
</feature>
<evidence type="ECO:0000313" key="4">
    <source>
        <dbReference type="Proteomes" id="UP001195769"/>
    </source>
</evidence>
<dbReference type="RefSeq" id="XP_041219119.1">
    <property type="nucleotide sequence ID" value="XM_041368270.1"/>
</dbReference>
<feature type="compositionally biased region" description="Polar residues" evidence="2">
    <location>
        <begin position="563"/>
        <end position="573"/>
    </location>
</feature>
<dbReference type="AlphaFoldDB" id="A0AAD4DT96"/>
<feature type="compositionally biased region" description="Polar residues" evidence="2">
    <location>
        <begin position="1"/>
        <end position="11"/>
    </location>
</feature>
<feature type="coiled-coil region" evidence="1">
    <location>
        <begin position="64"/>
        <end position="98"/>
    </location>
</feature>
<feature type="compositionally biased region" description="Low complexity" evidence="2">
    <location>
        <begin position="460"/>
        <end position="479"/>
    </location>
</feature>
<feature type="compositionally biased region" description="Basic and acidic residues" evidence="2">
    <location>
        <begin position="42"/>
        <end position="54"/>
    </location>
</feature>
<proteinExistence type="predicted"/>
<feature type="compositionally biased region" description="Basic and acidic residues" evidence="2">
    <location>
        <begin position="311"/>
        <end position="323"/>
    </location>
</feature>
<accession>A0AAD4DT96</accession>
<feature type="region of interest" description="Disordered" evidence="2">
    <location>
        <begin position="426"/>
        <end position="503"/>
    </location>
</feature>
<protein>
    <submittedName>
        <fullName evidence="3">Uncharacterized protein</fullName>
    </submittedName>
</protein>
<sequence>MSTDYSFSSPFQHDDPYFQQHQTPRFQNSSIPSGSSKAPNYSDHDHHSTDRHSWNDPSGSSSAYMHLNHRIQSLECEIQRLKVENSSLSATRDTYEAAFNTLAASISSEVPAISSFTGLTINSDVKSKPSCTIPGMKSRLQPLDRKDYPKTRFWTEDMYTKWTKTPASQWVHENRAAFPFPFLEDTDGKLIVKAEVSNILKTLRNIWHTLLNNNCAPDTWGHAGTDVLDNVTDEMTRHHPVLALCSNGWKVQAIATERYPSWASTHIKKRKKSSDAIAVSSGTKRKITKLSNTPSDSEPPADLSSPTPSNEPDHPAKRPKVDEASMTPLAAPDPTVSMTMATTLPTIPIASGHSLSESGSEHVPDSMTLLATPDLTVSMTMGATLPTSPIASGHPLSKPRSERVPDSMTPLATLNPIVSTTMATTLPTSLTDSGHPLSKPGSERVPDSITPLATPDPIVSTTMATTLPTSPTDSSHPPSESGSERVPDSMTPLAAPDPTVSRLPQIKNPLAKLVLSKKPNPSASPVLAPSTNSDPGPTTPTELSMAPIAKDAILPTPGPVAGTTDNSSDTMTTKKFRPTATKNGRNLCAHRWLKIIAPNGTSGDFKLYWNALSKDSQLNYEREAAALVKDGTWTGNTASTINKFVGGPIH</sequence>
<feature type="region of interest" description="Disordered" evidence="2">
    <location>
        <begin position="273"/>
        <end position="336"/>
    </location>
</feature>
<dbReference type="GeneID" id="64662568"/>
<keyword evidence="1" id="KW-0175">Coiled coil</keyword>
<feature type="region of interest" description="Disordered" evidence="2">
    <location>
        <begin position="515"/>
        <end position="577"/>
    </location>
</feature>
<feature type="region of interest" description="Disordered" evidence="2">
    <location>
        <begin position="383"/>
        <end position="405"/>
    </location>
</feature>
<evidence type="ECO:0000313" key="3">
    <source>
        <dbReference type="EMBL" id="KAG1893543.1"/>
    </source>
</evidence>
<reference evidence="3" key="1">
    <citation type="journal article" date="2020" name="New Phytol.">
        <title>Comparative genomics reveals dynamic genome evolution in host specialist ectomycorrhizal fungi.</title>
        <authorList>
            <person name="Lofgren L.A."/>
            <person name="Nguyen N.H."/>
            <person name="Vilgalys R."/>
            <person name="Ruytinx J."/>
            <person name="Liao H.L."/>
            <person name="Branco S."/>
            <person name="Kuo A."/>
            <person name="LaButti K."/>
            <person name="Lipzen A."/>
            <person name="Andreopoulos W."/>
            <person name="Pangilinan J."/>
            <person name="Riley R."/>
            <person name="Hundley H."/>
            <person name="Na H."/>
            <person name="Barry K."/>
            <person name="Grigoriev I.V."/>
            <person name="Stajich J.E."/>
            <person name="Kennedy P.G."/>
        </authorList>
    </citation>
    <scope>NUCLEOTIDE SEQUENCE</scope>
    <source>
        <strain evidence="3">FC203</strain>
    </source>
</reference>
<evidence type="ECO:0000256" key="1">
    <source>
        <dbReference type="SAM" id="Coils"/>
    </source>
</evidence>
<organism evidence="3 4">
    <name type="scientific">Suillus fuscotomentosus</name>
    <dbReference type="NCBI Taxonomy" id="1912939"/>
    <lineage>
        <taxon>Eukaryota</taxon>
        <taxon>Fungi</taxon>
        <taxon>Dikarya</taxon>
        <taxon>Basidiomycota</taxon>
        <taxon>Agaricomycotina</taxon>
        <taxon>Agaricomycetes</taxon>
        <taxon>Agaricomycetidae</taxon>
        <taxon>Boletales</taxon>
        <taxon>Suillineae</taxon>
        <taxon>Suillaceae</taxon>
        <taxon>Suillus</taxon>
    </lineage>
</organism>
<comment type="caution">
    <text evidence="3">The sequence shown here is derived from an EMBL/GenBank/DDBJ whole genome shotgun (WGS) entry which is preliminary data.</text>
</comment>